<evidence type="ECO:0000256" key="2">
    <source>
        <dbReference type="ARBA" id="ARBA00022525"/>
    </source>
</evidence>
<dbReference type="GO" id="GO:0004222">
    <property type="term" value="F:metalloendopeptidase activity"/>
    <property type="evidence" value="ECO:0007669"/>
    <property type="project" value="TreeGrafter"/>
</dbReference>
<evidence type="ECO:0000256" key="3">
    <source>
        <dbReference type="ARBA" id="ARBA00022729"/>
    </source>
</evidence>
<dbReference type="InterPro" id="IPR013273">
    <property type="entry name" value="ADAMTS/ADAMTS-like"/>
</dbReference>
<dbReference type="Pfam" id="PF19030">
    <property type="entry name" value="TSP1_ADAMTS"/>
    <property type="match status" value="7"/>
</dbReference>
<evidence type="ECO:0000256" key="4">
    <source>
        <dbReference type="ARBA" id="ARBA00022737"/>
    </source>
</evidence>
<dbReference type="Gene3D" id="2.20.100.10">
    <property type="entry name" value="Thrombospondin type-1 (TSP1) repeat"/>
    <property type="match status" value="6"/>
</dbReference>
<keyword evidence="4" id="KW-0677">Repeat</keyword>
<protein>
    <submittedName>
        <fullName evidence="8">Putative A disintegrin and metalloproteinase with thrombospondin motifs 9 isoform X2</fullName>
    </submittedName>
</protein>
<dbReference type="CDD" id="cd00041">
    <property type="entry name" value="CUB"/>
    <property type="match status" value="1"/>
</dbReference>
<dbReference type="InterPro" id="IPR000884">
    <property type="entry name" value="TSP1_rpt"/>
</dbReference>
<dbReference type="Proteomes" id="UP000230750">
    <property type="component" value="Unassembled WGS sequence"/>
</dbReference>
<keyword evidence="3" id="KW-0732">Signal</keyword>
<feature type="domain" description="CUB" evidence="7">
    <location>
        <begin position="913"/>
        <end position="950"/>
    </location>
</feature>
<dbReference type="InterPro" id="IPR045371">
    <property type="entry name" value="ADAMTS_CR_3"/>
</dbReference>
<dbReference type="GO" id="GO:0005576">
    <property type="term" value="C:extracellular region"/>
    <property type="evidence" value="ECO:0007669"/>
    <property type="project" value="UniProtKB-SubCell"/>
</dbReference>
<evidence type="ECO:0000256" key="6">
    <source>
        <dbReference type="PROSITE-ProRule" id="PRU00059"/>
    </source>
</evidence>
<keyword evidence="5" id="KW-1015">Disulfide bond</keyword>
<keyword evidence="9" id="KW-1185">Reference proteome</keyword>
<comment type="subcellular location">
    <subcellularLocation>
        <location evidence="1">Secreted</location>
    </subcellularLocation>
</comment>
<dbReference type="Gene3D" id="2.60.120.830">
    <property type="match status" value="1"/>
</dbReference>
<dbReference type="GO" id="GO:0030198">
    <property type="term" value="P:extracellular matrix organization"/>
    <property type="evidence" value="ECO:0007669"/>
    <property type="project" value="InterPro"/>
</dbReference>
<accession>A0A2G8LH65</accession>
<dbReference type="GO" id="GO:0006508">
    <property type="term" value="P:proteolysis"/>
    <property type="evidence" value="ECO:0007669"/>
    <property type="project" value="TreeGrafter"/>
</dbReference>
<evidence type="ECO:0000313" key="8">
    <source>
        <dbReference type="EMBL" id="PIK59520.1"/>
    </source>
</evidence>
<dbReference type="SMART" id="SM00209">
    <property type="entry name" value="TSP1"/>
    <property type="match status" value="7"/>
</dbReference>
<evidence type="ECO:0000259" key="7">
    <source>
        <dbReference type="PROSITE" id="PS01180"/>
    </source>
</evidence>
<dbReference type="InterPro" id="IPR010294">
    <property type="entry name" value="ADAMTS_spacer1"/>
</dbReference>
<comment type="caution">
    <text evidence="6">Lacks conserved residue(s) required for the propagation of feature annotation.</text>
</comment>
<dbReference type="Pfam" id="PF05986">
    <property type="entry name" value="ADAMTS_spacer1"/>
    <property type="match status" value="1"/>
</dbReference>
<dbReference type="PANTHER" id="PTHR13723:SF311">
    <property type="entry name" value="ADAM CYSTEINE-RICH DOMAIN-CONTAINING PROTEIN"/>
    <property type="match status" value="1"/>
</dbReference>
<evidence type="ECO:0000256" key="5">
    <source>
        <dbReference type="ARBA" id="ARBA00023157"/>
    </source>
</evidence>
<dbReference type="PANTHER" id="PTHR13723">
    <property type="entry name" value="ADAMTS A DISINTEGRIN AND METALLOPROTEASE WITH THROMBOSPONDIN MOTIFS PROTEASE"/>
    <property type="match status" value="1"/>
</dbReference>
<dbReference type="STRING" id="307972.A0A2G8LH65"/>
<dbReference type="GO" id="GO:0007229">
    <property type="term" value="P:integrin-mediated signaling pathway"/>
    <property type="evidence" value="ECO:0007669"/>
    <property type="project" value="UniProtKB-KW"/>
</dbReference>
<dbReference type="InterPro" id="IPR000859">
    <property type="entry name" value="CUB_dom"/>
</dbReference>
<dbReference type="AlphaFoldDB" id="A0A2G8LH65"/>
<name>A0A2G8LH65_STIJA</name>
<evidence type="ECO:0000313" key="9">
    <source>
        <dbReference type="Proteomes" id="UP000230750"/>
    </source>
</evidence>
<dbReference type="Pfam" id="PF19236">
    <property type="entry name" value="ADAMTS_CR_3"/>
    <property type="match status" value="1"/>
</dbReference>
<dbReference type="PROSITE" id="PS01180">
    <property type="entry name" value="CUB"/>
    <property type="match status" value="1"/>
</dbReference>
<reference evidence="8 9" key="1">
    <citation type="journal article" date="2017" name="PLoS Biol.">
        <title>The sea cucumber genome provides insights into morphological evolution and visceral regeneration.</title>
        <authorList>
            <person name="Zhang X."/>
            <person name="Sun L."/>
            <person name="Yuan J."/>
            <person name="Sun Y."/>
            <person name="Gao Y."/>
            <person name="Zhang L."/>
            <person name="Li S."/>
            <person name="Dai H."/>
            <person name="Hamel J.F."/>
            <person name="Liu C."/>
            <person name="Yu Y."/>
            <person name="Liu S."/>
            <person name="Lin W."/>
            <person name="Guo K."/>
            <person name="Jin S."/>
            <person name="Xu P."/>
            <person name="Storey K.B."/>
            <person name="Huan P."/>
            <person name="Zhang T."/>
            <person name="Zhou Y."/>
            <person name="Zhang J."/>
            <person name="Lin C."/>
            <person name="Li X."/>
            <person name="Xing L."/>
            <person name="Huo D."/>
            <person name="Sun M."/>
            <person name="Wang L."/>
            <person name="Mercier A."/>
            <person name="Li F."/>
            <person name="Yang H."/>
            <person name="Xiang J."/>
        </authorList>
    </citation>
    <scope>NUCLEOTIDE SEQUENCE [LARGE SCALE GENOMIC DNA]</scope>
    <source>
        <strain evidence="8">Shaxun</strain>
        <tissue evidence="8">Muscle</tissue>
    </source>
</reference>
<dbReference type="InterPro" id="IPR035914">
    <property type="entry name" value="Sperma_CUB_dom_sf"/>
</dbReference>
<dbReference type="OrthoDB" id="5950222at2759"/>
<dbReference type="EMBL" id="MRZV01000081">
    <property type="protein sequence ID" value="PIK59520.1"/>
    <property type="molecule type" value="Genomic_DNA"/>
</dbReference>
<evidence type="ECO:0000256" key="1">
    <source>
        <dbReference type="ARBA" id="ARBA00004613"/>
    </source>
</evidence>
<keyword evidence="2" id="KW-0964">Secreted</keyword>
<dbReference type="PROSITE" id="PS50092">
    <property type="entry name" value="TSP1"/>
    <property type="match status" value="8"/>
</dbReference>
<organism evidence="8 9">
    <name type="scientific">Stichopus japonicus</name>
    <name type="common">Sea cucumber</name>
    <dbReference type="NCBI Taxonomy" id="307972"/>
    <lineage>
        <taxon>Eukaryota</taxon>
        <taxon>Metazoa</taxon>
        <taxon>Echinodermata</taxon>
        <taxon>Eleutherozoa</taxon>
        <taxon>Echinozoa</taxon>
        <taxon>Holothuroidea</taxon>
        <taxon>Aspidochirotacea</taxon>
        <taxon>Aspidochirotida</taxon>
        <taxon>Stichopodidae</taxon>
        <taxon>Apostichopus</taxon>
    </lineage>
</organism>
<gene>
    <name evidence="8" type="ORF">BSL78_03592</name>
</gene>
<dbReference type="InterPro" id="IPR050439">
    <property type="entry name" value="ADAMTS_ADAMTS-like"/>
</dbReference>
<comment type="caution">
    <text evidence="8">The sequence shown here is derived from an EMBL/GenBank/DDBJ whole genome shotgun (WGS) entry which is preliminary data.</text>
</comment>
<proteinExistence type="predicted"/>
<keyword evidence="8" id="KW-0401">Integrin</keyword>
<dbReference type="GO" id="GO:0031012">
    <property type="term" value="C:extracellular matrix"/>
    <property type="evidence" value="ECO:0007669"/>
    <property type="project" value="TreeGrafter"/>
</dbReference>
<dbReference type="InterPro" id="IPR036383">
    <property type="entry name" value="TSP1_rpt_sf"/>
</dbReference>
<dbReference type="Pfam" id="PF00431">
    <property type="entry name" value="CUB"/>
    <property type="match status" value="1"/>
</dbReference>
<dbReference type="FunFam" id="2.20.100.10:FF:000005">
    <property type="entry name" value="ADAM metallopeptidase with thrombospondin type 1 motif 9"/>
    <property type="match status" value="2"/>
</dbReference>
<dbReference type="SUPFAM" id="SSF82895">
    <property type="entry name" value="TSP-1 type 1 repeat"/>
    <property type="match status" value="6"/>
</dbReference>
<sequence length="991" mass="109266">MFQSWRRCNGWHILREGKSGACLVAVLKNSHYQTQSMVVGQIGEMSTVNARELVEVECACVVVIAPILDRDSGKKLCRTAEQYEACNLEPCGGNQDDFRDEQCSQTNSIPFNGQNYTWKAFISGQDGDDLCTKKCLSNSNFWATRPPYQYTDGTRCWHGDNSDKNTLKLCVSGKCEQFGCDGIQGSGQVFDACRQCNGNGASCEQITGSFDGGRYRKHTAFLDLPVGATSIEIINVNLAYTHMAMSSGGDSVFQGYLFTPPSSGRYGTGSNIIKYTTDFRNFRERISIQGPLTTSLTAKVYLLYDPHAIYGVNVKPKITYRYFVPRDQSVFEWLAGQYGECSVTCGEGVQTRSLRCARIENGRPVEVSDSMCDQQIRPPSDMPCDGGGVSCAGAVGERIMCDAECGEGEQTRQVECQRGDVLAPGECSGERPRPSRRCNNGDCRPEPSWSVGEWSERRPVDCRRGTVLAPRACRVSGKPTVIQSCVMDTCPEWTVGEWSECDAPCGIGAKNRTVECTKDGVLSEGACEGLPAPSNTQECDAGDCLLEAEWVFGEWSECSADCGFGTKYRSVTCRRDSVAVQRSECSSDIKPKTKATCHRPPCQVPTRWTTGPWSPCSVTCGEGIQSRDITCERDDNEVTNKNCVRDLKPSKQRTCSRDPCPPPSEWLSAIGQSTTCGEGVRERSVECRSGHEVTLDSNCDVNNQPETRSICFVVECPPLPTWTASSWSECTVTCGGGYQTRNVRCQRGTRSINDIECQDYDLPETRKNVTTSLALLKHLQYGLPGNGMRLCSIITFLEDQCDASCGLGVQTRSVTCQQNGQRVPGACASQDKPSVQRACENEPCVLDAEVNAERGEYLKIKEGTKERSVCGEKSDYVLTFTDNVISIVVKTVDEDSGYALSYERKDGRASNRCDRLYVGNSGTIKSPGYPRRYPSNADCRYRIVTEPGRQLVYPSQDSLCKDTTQRADMTNLRFLTFLVKHNTNIVEPEIS</sequence>
<dbReference type="Gene3D" id="2.60.120.290">
    <property type="entry name" value="Spermadhesin, CUB domain"/>
    <property type="match status" value="1"/>
</dbReference>
<dbReference type="PRINTS" id="PR01857">
    <property type="entry name" value="ADAMTSFAMILY"/>
</dbReference>
<dbReference type="SUPFAM" id="SSF49854">
    <property type="entry name" value="Spermadhesin, CUB domain"/>
    <property type="match status" value="1"/>
</dbReference>